<dbReference type="AlphaFoldDB" id="A0A7D4BJ97"/>
<dbReference type="CDD" id="cd16442">
    <property type="entry name" value="BPL"/>
    <property type="match status" value="1"/>
</dbReference>
<keyword evidence="4" id="KW-1185">Reference proteome</keyword>
<evidence type="ECO:0000256" key="1">
    <source>
        <dbReference type="ARBA" id="ARBA00022598"/>
    </source>
</evidence>
<dbReference type="Gene3D" id="3.30.930.10">
    <property type="entry name" value="Bira Bifunctional Protein, Domain 2"/>
    <property type="match status" value="1"/>
</dbReference>
<proteinExistence type="predicted"/>
<keyword evidence="1 3" id="KW-0436">Ligase</keyword>
<dbReference type="EMBL" id="CP041345">
    <property type="protein sequence ID" value="QKG79399.1"/>
    <property type="molecule type" value="Genomic_DNA"/>
</dbReference>
<accession>A0A7D4BJ97</accession>
<dbReference type="InterPro" id="IPR004408">
    <property type="entry name" value="Biotin_CoA_COase_ligase"/>
</dbReference>
<dbReference type="GO" id="GO:0005737">
    <property type="term" value="C:cytoplasm"/>
    <property type="evidence" value="ECO:0007669"/>
    <property type="project" value="TreeGrafter"/>
</dbReference>
<dbReference type="EC" id="6.3.4.15" evidence="3"/>
<name>A0A7D4BJ97_9BACT</name>
<dbReference type="NCBIfam" id="TIGR00121">
    <property type="entry name" value="birA_ligase"/>
    <property type="match status" value="1"/>
</dbReference>
<dbReference type="PANTHER" id="PTHR12835:SF5">
    <property type="entry name" value="BIOTIN--PROTEIN LIGASE"/>
    <property type="match status" value="1"/>
</dbReference>
<feature type="domain" description="BPL/LPL catalytic" evidence="2">
    <location>
        <begin position="1"/>
        <end position="180"/>
    </location>
</feature>
<evidence type="ECO:0000313" key="3">
    <source>
        <dbReference type="EMBL" id="QKG79399.1"/>
    </source>
</evidence>
<dbReference type="SUPFAM" id="SSF55681">
    <property type="entry name" value="Class II aaRS and biotin synthetases"/>
    <property type="match status" value="1"/>
</dbReference>
<organism evidence="3 4">
    <name type="scientific">Tenuifilum thalassicum</name>
    <dbReference type="NCBI Taxonomy" id="2590900"/>
    <lineage>
        <taxon>Bacteria</taxon>
        <taxon>Pseudomonadati</taxon>
        <taxon>Bacteroidota</taxon>
        <taxon>Bacteroidia</taxon>
        <taxon>Bacteroidales</taxon>
        <taxon>Tenuifilaceae</taxon>
        <taxon>Tenuifilum</taxon>
    </lineage>
</organism>
<dbReference type="KEGG" id="ttz:FHG85_03655"/>
<dbReference type="InterPro" id="IPR045864">
    <property type="entry name" value="aa-tRNA-synth_II/BPL/LPL"/>
</dbReference>
<dbReference type="GO" id="GO:0004077">
    <property type="term" value="F:biotin--[biotin carboxyl-carrier protein] ligase activity"/>
    <property type="evidence" value="ECO:0007669"/>
    <property type="project" value="UniProtKB-EC"/>
</dbReference>
<dbReference type="InterPro" id="IPR004143">
    <property type="entry name" value="BPL_LPL_catalytic"/>
</dbReference>
<dbReference type="PANTHER" id="PTHR12835">
    <property type="entry name" value="BIOTIN PROTEIN LIGASE"/>
    <property type="match status" value="1"/>
</dbReference>
<evidence type="ECO:0000259" key="2">
    <source>
        <dbReference type="PROSITE" id="PS51733"/>
    </source>
</evidence>
<dbReference type="RefSeq" id="WP_173073092.1">
    <property type="nucleotide sequence ID" value="NZ_CP041345.1"/>
</dbReference>
<protein>
    <submittedName>
        <fullName evidence="3">Biotin--[acetyl-CoA-carboxylase] ligase</fullName>
        <ecNumber evidence="3">6.3.4.15</ecNumber>
    </submittedName>
</protein>
<sequence>MVFKVIRYKKVTSTNDVCQNLASEGAAHGTVVVSEYQEFGRGQRGNTWESEKSKNLTFSILTRPTFLSVVEQFYLSKITALSVTDWISAYIEKNRVKIKWPNDIYVDDKKIAGILIENSFSTQYINTSIIGIGININQDEFSDELPNPTSLKVENGNEIDLELCLAEILECFKGRFAMLEQGQNYDIDKDYLNRIYRKDKYFTYLSGTTKFEAKIVDVEPTGELVLQTKSGEVKRFAFKEIGFVI</sequence>
<reference evidence="3 4" key="1">
    <citation type="submission" date="2019-07" db="EMBL/GenBank/DDBJ databases">
        <title>Thalassofilum flectens gen. nov., sp. nov., a novel moderate thermophilic anaerobe from a shallow sea hot spring in Kunashir Island (Russia), representing a new family in the order Bacteroidales, and proposal of Thalassofilacea fam. nov.</title>
        <authorList>
            <person name="Kochetkova T.V."/>
            <person name="Podosokorskaya O.A."/>
            <person name="Novikov A."/>
            <person name="Elcheninov A.G."/>
            <person name="Toshchakov S.V."/>
            <person name="Kublanov I.V."/>
        </authorList>
    </citation>
    <scope>NUCLEOTIDE SEQUENCE [LARGE SCALE GENOMIC DNA]</scope>
    <source>
        <strain evidence="3 4">38-H</strain>
    </source>
</reference>
<dbReference type="PROSITE" id="PS51733">
    <property type="entry name" value="BPL_LPL_CATALYTIC"/>
    <property type="match status" value="1"/>
</dbReference>
<dbReference type="Proteomes" id="UP000500961">
    <property type="component" value="Chromosome"/>
</dbReference>
<evidence type="ECO:0000313" key="4">
    <source>
        <dbReference type="Proteomes" id="UP000500961"/>
    </source>
</evidence>
<dbReference type="Pfam" id="PF03099">
    <property type="entry name" value="BPL_LplA_LipB"/>
    <property type="match status" value="1"/>
</dbReference>
<gene>
    <name evidence="3" type="ORF">FHG85_03655</name>
</gene>